<evidence type="ECO:0000256" key="2">
    <source>
        <dbReference type="ARBA" id="ARBA00022723"/>
    </source>
</evidence>
<dbReference type="Pfam" id="PF01850">
    <property type="entry name" value="PIN"/>
    <property type="match status" value="1"/>
</dbReference>
<dbReference type="AlphaFoldDB" id="A0A4R6UIX5"/>
<organism evidence="6 7">
    <name type="scientific">Actinorugispora endophytica</name>
    <dbReference type="NCBI Taxonomy" id="1605990"/>
    <lineage>
        <taxon>Bacteria</taxon>
        <taxon>Bacillati</taxon>
        <taxon>Actinomycetota</taxon>
        <taxon>Actinomycetes</taxon>
        <taxon>Streptosporangiales</taxon>
        <taxon>Nocardiopsidaceae</taxon>
        <taxon>Actinorugispora</taxon>
    </lineage>
</organism>
<proteinExistence type="predicted"/>
<dbReference type="SUPFAM" id="SSF88723">
    <property type="entry name" value="PIN domain-like"/>
    <property type="match status" value="1"/>
</dbReference>
<comment type="caution">
    <text evidence="6">The sequence shown here is derived from an EMBL/GenBank/DDBJ whole genome shotgun (WGS) entry which is preliminary data.</text>
</comment>
<protein>
    <submittedName>
        <fullName evidence="6">PIN domain-containing protein</fullName>
    </submittedName>
</protein>
<dbReference type="Proteomes" id="UP000295281">
    <property type="component" value="Unassembled WGS sequence"/>
</dbReference>
<dbReference type="InterPro" id="IPR029060">
    <property type="entry name" value="PIN-like_dom_sf"/>
</dbReference>
<sequence>MGNFGVVLDTGALVMAEKQVKTVWALKDEVHAQQRKLIVVSPVVTRAWRDGAKQAMLARFLKGCLVVEPSERLAKAAGVLLGRSGTSDAVDALVVAAALEYDASLVVTSDPGDIAHLIGSSGARTDLEIYQV</sequence>
<keyword evidence="2" id="KW-0479">Metal-binding</keyword>
<gene>
    <name evidence="6" type="ORF">EV190_12324</name>
</gene>
<evidence type="ECO:0000256" key="4">
    <source>
        <dbReference type="ARBA" id="ARBA00022842"/>
    </source>
</evidence>
<keyword evidence="4" id="KW-0460">Magnesium</keyword>
<dbReference type="Gene3D" id="3.40.50.1010">
    <property type="entry name" value="5'-nuclease"/>
    <property type="match status" value="1"/>
</dbReference>
<reference evidence="6 7" key="1">
    <citation type="submission" date="2019-03" db="EMBL/GenBank/DDBJ databases">
        <title>Genomic Encyclopedia of Type Strains, Phase IV (KMG-IV): sequencing the most valuable type-strain genomes for metagenomic binning, comparative biology and taxonomic classification.</title>
        <authorList>
            <person name="Goeker M."/>
        </authorList>
    </citation>
    <scope>NUCLEOTIDE SEQUENCE [LARGE SCALE GENOMIC DNA]</scope>
    <source>
        <strain evidence="6 7">DSM 46770</strain>
    </source>
</reference>
<accession>A0A4R6UIX5</accession>
<dbReference type="RefSeq" id="WP_133743044.1">
    <property type="nucleotide sequence ID" value="NZ_SNYN01000023.1"/>
</dbReference>
<dbReference type="GO" id="GO:0016787">
    <property type="term" value="F:hydrolase activity"/>
    <property type="evidence" value="ECO:0007669"/>
    <property type="project" value="UniProtKB-KW"/>
</dbReference>
<dbReference type="OrthoDB" id="3785877at2"/>
<dbReference type="InterPro" id="IPR002716">
    <property type="entry name" value="PIN_dom"/>
</dbReference>
<dbReference type="GO" id="GO:0046872">
    <property type="term" value="F:metal ion binding"/>
    <property type="evidence" value="ECO:0007669"/>
    <property type="project" value="UniProtKB-KW"/>
</dbReference>
<feature type="domain" description="PIN" evidence="5">
    <location>
        <begin position="28"/>
        <end position="111"/>
    </location>
</feature>
<keyword evidence="3" id="KW-0378">Hydrolase</keyword>
<evidence type="ECO:0000256" key="1">
    <source>
        <dbReference type="ARBA" id="ARBA00022722"/>
    </source>
</evidence>
<keyword evidence="1" id="KW-0540">Nuclease</keyword>
<dbReference type="GO" id="GO:0004518">
    <property type="term" value="F:nuclease activity"/>
    <property type="evidence" value="ECO:0007669"/>
    <property type="project" value="UniProtKB-KW"/>
</dbReference>
<evidence type="ECO:0000313" key="6">
    <source>
        <dbReference type="EMBL" id="TDQ46870.1"/>
    </source>
</evidence>
<evidence type="ECO:0000259" key="5">
    <source>
        <dbReference type="Pfam" id="PF01850"/>
    </source>
</evidence>
<dbReference type="EMBL" id="SNYN01000023">
    <property type="protein sequence ID" value="TDQ46870.1"/>
    <property type="molecule type" value="Genomic_DNA"/>
</dbReference>
<evidence type="ECO:0000313" key="7">
    <source>
        <dbReference type="Proteomes" id="UP000295281"/>
    </source>
</evidence>
<keyword evidence="7" id="KW-1185">Reference proteome</keyword>
<name>A0A4R6UIX5_9ACTN</name>
<evidence type="ECO:0000256" key="3">
    <source>
        <dbReference type="ARBA" id="ARBA00022801"/>
    </source>
</evidence>